<organism evidence="3">
    <name type="scientific">Brachypodium distachyon</name>
    <name type="common">Purple false brome</name>
    <name type="synonym">Trachynia distachya</name>
    <dbReference type="NCBI Taxonomy" id="15368"/>
    <lineage>
        <taxon>Eukaryota</taxon>
        <taxon>Viridiplantae</taxon>
        <taxon>Streptophyta</taxon>
        <taxon>Embryophyta</taxon>
        <taxon>Tracheophyta</taxon>
        <taxon>Spermatophyta</taxon>
        <taxon>Magnoliopsida</taxon>
        <taxon>Liliopsida</taxon>
        <taxon>Poales</taxon>
        <taxon>Poaceae</taxon>
        <taxon>BOP clade</taxon>
        <taxon>Pooideae</taxon>
        <taxon>Stipodae</taxon>
        <taxon>Brachypodieae</taxon>
        <taxon>Brachypodium</taxon>
    </lineage>
</organism>
<dbReference type="InParanoid" id="A0A2K2CGS9"/>
<dbReference type="SUPFAM" id="SSF52047">
    <property type="entry name" value="RNI-like"/>
    <property type="match status" value="1"/>
</dbReference>
<dbReference type="InterPro" id="IPR032675">
    <property type="entry name" value="LRR_dom_sf"/>
</dbReference>
<keyword evidence="5" id="KW-1185">Reference proteome</keyword>
<dbReference type="Pfam" id="PF00646">
    <property type="entry name" value="F-box"/>
    <property type="match status" value="1"/>
</dbReference>
<dbReference type="EMBL" id="CM000884">
    <property type="protein sequence ID" value="PNT61243.1"/>
    <property type="molecule type" value="Genomic_DNA"/>
</dbReference>
<dbReference type="InterPro" id="IPR001810">
    <property type="entry name" value="F-box_dom"/>
</dbReference>
<feature type="region of interest" description="Disordered" evidence="1">
    <location>
        <begin position="1"/>
        <end position="35"/>
    </location>
</feature>
<dbReference type="Proteomes" id="UP000008810">
    <property type="component" value="Chromosome 5"/>
</dbReference>
<reference evidence="3" key="2">
    <citation type="submission" date="2017-06" db="EMBL/GenBank/DDBJ databases">
        <title>WGS assembly of Brachypodium distachyon.</title>
        <authorList>
            <consortium name="The International Brachypodium Initiative"/>
            <person name="Lucas S."/>
            <person name="Harmon-Smith M."/>
            <person name="Lail K."/>
            <person name="Tice H."/>
            <person name="Grimwood J."/>
            <person name="Bruce D."/>
            <person name="Barry K."/>
            <person name="Shu S."/>
            <person name="Lindquist E."/>
            <person name="Wang M."/>
            <person name="Pitluck S."/>
            <person name="Vogel J.P."/>
            <person name="Garvin D.F."/>
            <person name="Mockler T.C."/>
            <person name="Schmutz J."/>
            <person name="Rokhsar D."/>
            <person name="Bevan M.W."/>
        </authorList>
    </citation>
    <scope>NUCLEOTIDE SEQUENCE</scope>
    <source>
        <strain evidence="3">Bd21</strain>
    </source>
</reference>
<dbReference type="OrthoDB" id="674115at2759"/>
<accession>A0A2K2CGS9</accession>
<dbReference type="Gene3D" id="3.80.10.10">
    <property type="entry name" value="Ribonuclease Inhibitor"/>
    <property type="match status" value="1"/>
</dbReference>
<dbReference type="Gene3D" id="1.20.1280.50">
    <property type="match status" value="1"/>
</dbReference>
<dbReference type="InterPro" id="IPR036047">
    <property type="entry name" value="F-box-like_dom_sf"/>
</dbReference>
<name>A0A2K2CGS9_BRADI</name>
<evidence type="ECO:0000256" key="1">
    <source>
        <dbReference type="SAM" id="MobiDB-lite"/>
    </source>
</evidence>
<reference evidence="3 4" key="1">
    <citation type="journal article" date="2010" name="Nature">
        <title>Genome sequencing and analysis of the model grass Brachypodium distachyon.</title>
        <authorList>
            <consortium name="International Brachypodium Initiative"/>
        </authorList>
    </citation>
    <scope>NUCLEOTIDE SEQUENCE [LARGE SCALE GENOMIC DNA]</scope>
    <source>
        <strain evidence="3 4">Bd21</strain>
    </source>
</reference>
<evidence type="ECO:0000313" key="4">
    <source>
        <dbReference type="EnsemblPlants" id="PNT61243"/>
    </source>
</evidence>
<dbReference type="EnsemblPlants" id="PNT61243">
    <property type="protein sequence ID" value="PNT61243"/>
    <property type="gene ID" value="BRADI_5g12670v3"/>
</dbReference>
<dbReference type="InterPro" id="IPR053197">
    <property type="entry name" value="F-box_SCFL_complex_component"/>
</dbReference>
<dbReference type="FunCoup" id="A0A2K2CGS9">
    <property type="interactions" value="87"/>
</dbReference>
<dbReference type="AlphaFoldDB" id="A0A2K2CGS9"/>
<dbReference type="SUPFAM" id="SSF81383">
    <property type="entry name" value="F-box domain"/>
    <property type="match status" value="1"/>
</dbReference>
<evidence type="ECO:0000313" key="5">
    <source>
        <dbReference type="Proteomes" id="UP000008810"/>
    </source>
</evidence>
<dbReference type="InterPro" id="IPR053781">
    <property type="entry name" value="F-box_AtFBL13-like"/>
</dbReference>
<protein>
    <recommendedName>
        <fullName evidence="2">F-box domain-containing protein</fullName>
    </recommendedName>
</protein>
<sequence length="500" mass="55886">MQTEAAAASPTVSLKRDRGDASTGNTAASPIVSVRKRPRVDVGTGTGTDRLGDLPDCLLHEILAYLGSRQAVQTCALSRRWRDVWRSVPCVDIDQREFPAGGVSSAASSSGFRLDRERFEDFADTILSSLLPPGEAPPPPLGAFRLHLQPQVDRFTMRTHFERWIRRALRRHPAAVDLHCIRDSAIEWPLPSTSDLDLGSGTGTFSRLRSLRLYEVWLRDACFGQHLGVQCPVLEDLRIERCVYWVCRIASPTLKTLAIIRSRSHYRGASSAIAAPRLAFLELVLIFSSTPGSPVMVAPENDALASLVKASICIEDADDLVVRAAANRRPNKHKQEFLKSMCSFLSRLTNVRTLALSGFTTTALLDQESQDFPAFKNLETLLLDGCDIGVENFQVLTRILANTPNLETLGLYQCKFLGRARKKKGKAEANRKSSKQREPSLLAQKNLKSIEIKYVPNDCDHFIKAFKTIRDGMPGKLQSWRLLRNRDTENQRLLRLVRKE</sequence>
<dbReference type="PANTHER" id="PTHR34223:SF106">
    <property type="entry name" value="MEIOTIC F-BOX PROTEIN MOF"/>
    <property type="match status" value="1"/>
</dbReference>
<gene>
    <name evidence="3" type="ORF">BRADI_5g12670v3</name>
</gene>
<evidence type="ECO:0000313" key="3">
    <source>
        <dbReference type="EMBL" id="PNT61243.1"/>
    </source>
</evidence>
<evidence type="ECO:0000259" key="2">
    <source>
        <dbReference type="PROSITE" id="PS50181"/>
    </source>
</evidence>
<dbReference type="PROSITE" id="PS50181">
    <property type="entry name" value="FBOX"/>
    <property type="match status" value="1"/>
</dbReference>
<dbReference type="PANTHER" id="PTHR34223">
    <property type="entry name" value="OS11G0201299 PROTEIN"/>
    <property type="match status" value="1"/>
</dbReference>
<reference evidence="4" key="3">
    <citation type="submission" date="2018-08" db="UniProtKB">
        <authorList>
            <consortium name="EnsemblPlants"/>
        </authorList>
    </citation>
    <scope>IDENTIFICATION</scope>
    <source>
        <strain evidence="4">cv. Bd21</strain>
    </source>
</reference>
<feature type="domain" description="F-box" evidence="2">
    <location>
        <begin position="48"/>
        <end position="84"/>
    </location>
</feature>
<proteinExistence type="predicted"/>
<dbReference type="CDD" id="cd22160">
    <property type="entry name" value="F-box_AtFBL13-like"/>
    <property type="match status" value="1"/>
</dbReference>
<dbReference type="Gramene" id="PNT61243">
    <property type="protein sequence ID" value="PNT61243"/>
    <property type="gene ID" value="BRADI_5g12670v3"/>
</dbReference>
<dbReference type="SMART" id="SM00256">
    <property type="entry name" value="FBOX"/>
    <property type="match status" value="1"/>
</dbReference>